<gene>
    <name evidence="4" type="ORF">AYY17_01340</name>
</gene>
<dbReference type="PANTHER" id="PTHR30203:SF32">
    <property type="entry name" value="CATION EFFLUX SYSTEM PROTEIN CUSC"/>
    <property type="match status" value="1"/>
</dbReference>
<keyword evidence="3" id="KW-1134">Transmembrane beta strand</keyword>
<dbReference type="Gene3D" id="1.20.1600.10">
    <property type="entry name" value="Outer membrane efflux proteins (OEP)"/>
    <property type="match status" value="1"/>
</dbReference>
<dbReference type="PROSITE" id="PS51257">
    <property type="entry name" value="PROKAR_LIPOPROTEIN"/>
    <property type="match status" value="1"/>
</dbReference>
<evidence type="ECO:0000256" key="3">
    <source>
        <dbReference type="RuleBase" id="RU362097"/>
    </source>
</evidence>
<dbReference type="Proteomes" id="UP000092247">
    <property type="component" value="Unassembled WGS sequence"/>
</dbReference>
<evidence type="ECO:0000256" key="2">
    <source>
        <dbReference type="ARBA" id="ARBA00007613"/>
    </source>
</evidence>
<reference evidence="4 5" key="1">
    <citation type="submission" date="2016-06" db="EMBL/GenBank/DDBJ databases">
        <authorList>
            <person name="Kjaerup R.B."/>
            <person name="Dalgaard T.S."/>
            <person name="Juul-Madsen H.R."/>
        </authorList>
    </citation>
    <scope>NUCLEOTIDE SEQUENCE [LARGE SCALE GENOMIC DNA]</scope>
    <source>
        <strain evidence="4 5">GCSL-Mp3</strain>
    </source>
</reference>
<feature type="chain" id="PRO_5008448172" evidence="3">
    <location>
        <begin position="23"/>
        <end position="460"/>
    </location>
</feature>
<keyword evidence="3" id="KW-0449">Lipoprotein</keyword>
<dbReference type="EMBL" id="LZEX01000001">
    <property type="protein sequence ID" value="OBU11410.1"/>
    <property type="molecule type" value="Genomic_DNA"/>
</dbReference>
<name>A0A1B8HQ59_9GAMM</name>
<dbReference type="PANTHER" id="PTHR30203">
    <property type="entry name" value="OUTER MEMBRANE CATION EFFLUX PROTEIN"/>
    <property type="match status" value="1"/>
</dbReference>
<accession>A0A1B8HQ59</accession>
<dbReference type="Gene3D" id="2.20.200.10">
    <property type="entry name" value="Outer membrane efflux proteins (OEP)"/>
    <property type="match status" value="1"/>
</dbReference>
<protein>
    <submittedName>
        <fullName evidence="4">Copper transporter</fullName>
    </submittedName>
</protein>
<evidence type="ECO:0000256" key="1">
    <source>
        <dbReference type="ARBA" id="ARBA00004459"/>
    </source>
</evidence>
<comment type="caution">
    <text evidence="4">The sequence shown here is derived from an EMBL/GenBank/DDBJ whole genome shotgun (WGS) entry which is preliminary data.</text>
</comment>
<dbReference type="InterPro" id="IPR010131">
    <property type="entry name" value="MdtP/NodT-like"/>
</dbReference>
<dbReference type="RefSeq" id="WP_067420652.1">
    <property type="nucleotide sequence ID" value="NZ_LZEX01000001.1"/>
</dbReference>
<dbReference type="GO" id="GO:0015562">
    <property type="term" value="F:efflux transmembrane transporter activity"/>
    <property type="evidence" value="ECO:0007669"/>
    <property type="project" value="InterPro"/>
</dbReference>
<dbReference type="NCBIfam" id="TIGR01845">
    <property type="entry name" value="outer_NodT"/>
    <property type="match status" value="1"/>
</dbReference>
<dbReference type="Pfam" id="PF02321">
    <property type="entry name" value="OEP"/>
    <property type="match status" value="2"/>
</dbReference>
<feature type="signal peptide" evidence="3">
    <location>
        <begin position="1"/>
        <end position="22"/>
    </location>
</feature>
<proteinExistence type="inferred from homology"/>
<organism evidence="4 5">
    <name type="scientific">Morganella psychrotolerans</name>
    <dbReference type="NCBI Taxonomy" id="368603"/>
    <lineage>
        <taxon>Bacteria</taxon>
        <taxon>Pseudomonadati</taxon>
        <taxon>Pseudomonadota</taxon>
        <taxon>Gammaproteobacteria</taxon>
        <taxon>Enterobacterales</taxon>
        <taxon>Morganellaceae</taxon>
        <taxon>Morganella</taxon>
    </lineage>
</organism>
<sequence length="460" mass="50515">MRILKYISLSTFFVLTGCVSFAPDYQRPALAVPQQFSRAQNGLVSTGDYTDPGWRQFFANPAATALIEQTLRTNADLKTAILNVREAREKYGVTRADQLPQVNGNLSATSQGGFTGEKRTQDSYETGFSLSFEPDFWGRLQNLSDADQQNFLATQEAQRTAQILLISTAMQSYYQYHLATEQLAISRESLNYYVQSYRFIERRLVTGNSNVLALEQARGQTESAQADIAAREGELKQAANALQRVSGDYRPLLPANPAVALVSPEVNLPANLPSDILLQRPDITEAEHLLLAANANIGAARAAFFPSVSLTGDISGSSSNLASVLDAATGIWRFIPKITIPLFNGGRNSANLALAEIRQEKAVVIYEQRIQNAFKEVADALALRDSLTQQIAAQTRYAASLDITLQRAQFLFARGQSSYLDVLDAQRALLTTRQTLATLKYNQKINEITLFAALGGGWKA</sequence>
<keyword evidence="3" id="KW-0564">Palmitate</keyword>
<evidence type="ECO:0000313" key="5">
    <source>
        <dbReference type="Proteomes" id="UP000092247"/>
    </source>
</evidence>
<dbReference type="AlphaFoldDB" id="A0A1B8HQ59"/>
<comment type="similarity">
    <text evidence="2 3">Belongs to the outer membrane factor (OMF) (TC 1.B.17) family.</text>
</comment>
<keyword evidence="3" id="KW-0732">Signal</keyword>
<dbReference type="SUPFAM" id="SSF56954">
    <property type="entry name" value="Outer membrane efflux proteins (OEP)"/>
    <property type="match status" value="1"/>
</dbReference>
<evidence type="ECO:0000313" key="4">
    <source>
        <dbReference type="EMBL" id="OBU11410.1"/>
    </source>
</evidence>
<keyword evidence="3" id="KW-0472">Membrane</keyword>
<dbReference type="GO" id="GO:0009279">
    <property type="term" value="C:cell outer membrane"/>
    <property type="evidence" value="ECO:0007669"/>
    <property type="project" value="UniProtKB-SubCell"/>
</dbReference>
<keyword evidence="3" id="KW-0812">Transmembrane</keyword>
<comment type="subcellular location">
    <subcellularLocation>
        <location evidence="1 3">Cell outer membrane</location>
        <topology evidence="1 3">Lipid-anchor</topology>
    </subcellularLocation>
</comment>
<dbReference type="InterPro" id="IPR003423">
    <property type="entry name" value="OMP_efflux"/>
</dbReference>
<dbReference type="STRING" id="368603.AYY16_05110"/>
<dbReference type="NCBIfam" id="NF007347">
    <property type="entry name" value="PRK09837.1"/>
    <property type="match status" value="1"/>
</dbReference>